<proteinExistence type="predicted"/>
<dbReference type="InterPro" id="IPR006976">
    <property type="entry name" value="VanZ-like"/>
</dbReference>
<dbReference type="RefSeq" id="WP_282906533.1">
    <property type="nucleotide sequence ID" value="NZ_JAGRPV010000001.1"/>
</dbReference>
<protein>
    <submittedName>
        <fullName evidence="3">VanZ family protein</fullName>
    </submittedName>
</protein>
<feature type="domain" description="VanZ-like" evidence="2">
    <location>
        <begin position="40"/>
        <end position="168"/>
    </location>
</feature>
<reference evidence="3" key="1">
    <citation type="submission" date="2023-04" db="EMBL/GenBank/DDBJ databases">
        <title>Comparative genomic analysis of Cohnella hashimotonis sp. nov., isolated from the International Space Station.</title>
        <authorList>
            <person name="Venkateswaran K."/>
            <person name="Simpson A."/>
        </authorList>
    </citation>
    <scope>NUCLEOTIDE SEQUENCE</scope>
    <source>
        <strain evidence="3">F6_2S_P_1</strain>
    </source>
</reference>
<dbReference type="EMBL" id="JAGRPV010000001">
    <property type="protein sequence ID" value="MDI4643475.1"/>
    <property type="molecule type" value="Genomic_DNA"/>
</dbReference>
<organism evidence="3 4">
    <name type="scientific">Cohnella hashimotonis</name>
    <dbReference type="NCBI Taxonomy" id="2826895"/>
    <lineage>
        <taxon>Bacteria</taxon>
        <taxon>Bacillati</taxon>
        <taxon>Bacillota</taxon>
        <taxon>Bacilli</taxon>
        <taxon>Bacillales</taxon>
        <taxon>Paenibacillaceae</taxon>
        <taxon>Cohnella</taxon>
    </lineage>
</organism>
<feature type="transmembrane region" description="Helical" evidence="1">
    <location>
        <begin position="151"/>
        <end position="172"/>
    </location>
</feature>
<comment type="caution">
    <text evidence="3">The sequence shown here is derived from an EMBL/GenBank/DDBJ whole genome shotgun (WGS) entry which is preliminary data.</text>
</comment>
<keyword evidence="1" id="KW-0472">Membrane</keyword>
<evidence type="ECO:0000259" key="2">
    <source>
        <dbReference type="Pfam" id="PF04892"/>
    </source>
</evidence>
<gene>
    <name evidence="3" type="ORF">KB449_00820</name>
</gene>
<feature type="transmembrane region" description="Helical" evidence="1">
    <location>
        <begin position="92"/>
        <end position="109"/>
    </location>
</feature>
<dbReference type="Pfam" id="PF04892">
    <property type="entry name" value="VanZ"/>
    <property type="match status" value="1"/>
</dbReference>
<evidence type="ECO:0000313" key="3">
    <source>
        <dbReference type="EMBL" id="MDI4643475.1"/>
    </source>
</evidence>
<feature type="transmembrane region" description="Helical" evidence="1">
    <location>
        <begin position="116"/>
        <end position="139"/>
    </location>
</feature>
<keyword evidence="1" id="KW-1133">Transmembrane helix</keyword>
<sequence>MINFDSIIFLTFLPVLIISIFVLKYKKKSFMYILFWSTLFLYFIFVIQYTLFPIPVNAQYLSVMREQISFSTNVNLFPLWVDSKFTLLTREHILNTFMGVPLGFLINYLKRRNILNIFFLGLAFGLGIEIIQLSISLILNYFYRIIDINDIFFNMSGVIIGYVLFVIVSLFYSKLIDEHFKHNKLTQFIYNASTGKQ</sequence>
<dbReference type="Proteomes" id="UP001161691">
    <property type="component" value="Unassembled WGS sequence"/>
</dbReference>
<name>A0ABT6TA11_9BACL</name>
<dbReference type="PANTHER" id="PTHR36834:SF1">
    <property type="entry name" value="INTEGRAL MEMBRANE PROTEIN"/>
    <property type="match status" value="1"/>
</dbReference>
<dbReference type="PANTHER" id="PTHR36834">
    <property type="entry name" value="MEMBRANE PROTEIN-RELATED"/>
    <property type="match status" value="1"/>
</dbReference>
<accession>A0ABT6TA11</accession>
<dbReference type="InterPro" id="IPR053150">
    <property type="entry name" value="Teicoplanin_resist-assoc"/>
</dbReference>
<feature type="transmembrane region" description="Helical" evidence="1">
    <location>
        <begin position="30"/>
        <end position="52"/>
    </location>
</feature>
<evidence type="ECO:0000313" key="4">
    <source>
        <dbReference type="Proteomes" id="UP001161691"/>
    </source>
</evidence>
<feature type="transmembrane region" description="Helical" evidence="1">
    <location>
        <begin position="6"/>
        <end position="23"/>
    </location>
</feature>
<keyword evidence="1" id="KW-0812">Transmembrane</keyword>
<keyword evidence="4" id="KW-1185">Reference proteome</keyword>
<evidence type="ECO:0000256" key="1">
    <source>
        <dbReference type="SAM" id="Phobius"/>
    </source>
</evidence>